<evidence type="ECO:0000313" key="1">
    <source>
        <dbReference type="EMBL" id="MDR7119758.1"/>
    </source>
</evidence>
<name>A0ABU1VVJ8_9GAMM</name>
<keyword evidence="2" id="KW-1185">Reference proteome</keyword>
<dbReference type="RefSeq" id="WP_310274559.1">
    <property type="nucleotide sequence ID" value="NZ_JAVDWR010000001.1"/>
</dbReference>
<comment type="caution">
    <text evidence="1">The sequence shown here is derived from an EMBL/GenBank/DDBJ whole genome shotgun (WGS) entry which is preliminary data.</text>
</comment>
<protein>
    <submittedName>
        <fullName evidence="1">Uncharacterized protein</fullName>
    </submittedName>
</protein>
<organism evidence="1 2">
    <name type="scientific">Rheinheimera soli</name>
    <dbReference type="NCBI Taxonomy" id="443616"/>
    <lineage>
        <taxon>Bacteria</taxon>
        <taxon>Pseudomonadati</taxon>
        <taxon>Pseudomonadota</taxon>
        <taxon>Gammaproteobacteria</taxon>
        <taxon>Chromatiales</taxon>
        <taxon>Chromatiaceae</taxon>
        <taxon>Rheinheimera</taxon>
    </lineage>
</organism>
<proteinExistence type="predicted"/>
<evidence type="ECO:0000313" key="2">
    <source>
        <dbReference type="Proteomes" id="UP001257909"/>
    </source>
</evidence>
<dbReference type="Proteomes" id="UP001257909">
    <property type="component" value="Unassembled WGS sequence"/>
</dbReference>
<sequence length="65" mass="7014">MATTKTEDKAADKAETKNVTVTFTKPWGRYSRGDVAGFPQDQATKLVEGIKVAVLGSELKEKAAE</sequence>
<reference evidence="1 2" key="1">
    <citation type="submission" date="2023-07" db="EMBL/GenBank/DDBJ databases">
        <title>Sorghum-associated microbial communities from plants grown in Nebraska, USA.</title>
        <authorList>
            <person name="Schachtman D."/>
        </authorList>
    </citation>
    <scope>NUCLEOTIDE SEQUENCE [LARGE SCALE GENOMIC DNA]</scope>
    <source>
        <strain evidence="1 2">4138</strain>
    </source>
</reference>
<dbReference type="EMBL" id="JAVDWR010000001">
    <property type="protein sequence ID" value="MDR7119758.1"/>
    <property type="molecule type" value="Genomic_DNA"/>
</dbReference>
<gene>
    <name evidence="1" type="ORF">J2W69_000673</name>
</gene>
<accession>A0ABU1VVJ8</accession>